<evidence type="ECO:0000259" key="4">
    <source>
        <dbReference type="Pfam" id="PF14703"/>
    </source>
</evidence>
<dbReference type="InterPro" id="IPR027815">
    <property type="entry name" value="CSC1/OSCA1-like_cyt"/>
</dbReference>
<dbReference type="Pfam" id="PF02714">
    <property type="entry name" value="RSN1_7TM"/>
    <property type="match status" value="1"/>
</dbReference>
<proteinExistence type="predicted"/>
<keyword evidence="2" id="KW-1133">Transmembrane helix</keyword>
<evidence type="ECO:0000256" key="2">
    <source>
        <dbReference type="SAM" id="Phobius"/>
    </source>
</evidence>
<dbReference type="Proteomes" id="UP001165080">
    <property type="component" value="Unassembled WGS sequence"/>
</dbReference>
<feature type="domain" description="CSC1/OSCA1-like 7TM region" evidence="3">
    <location>
        <begin position="609"/>
        <end position="841"/>
    </location>
</feature>
<evidence type="ECO:0008006" key="7">
    <source>
        <dbReference type="Google" id="ProtNLM"/>
    </source>
</evidence>
<evidence type="ECO:0000259" key="3">
    <source>
        <dbReference type="Pfam" id="PF02714"/>
    </source>
</evidence>
<evidence type="ECO:0000313" key="5">
    <source>
        <dbReference type="EMBL" id="GLC49158.1"/>
    </source>
</evidence>
<gene>
    <name evidence="5" type="primary">PLEST004383</name>
    <name evidence="5" type="ORF">PLESTB_000188500</name>
</gene>
<sequence>MEPLVHASAASSANLRIPALVQAPSQARMRSTIEPGPSPLAHRSWSVAGRESEPGGGGGSLPPVAAAAVRQPASLSQKAAPLRNGSGRVVSGGEKLIKVLELMARDARQKLAAQTMNTGAASAGIAAAAAAAVADAAAAGVSETPASSRPPSLRALTFPRAAAVAASAQSPAASAQSSEGPQSPPRRRQGVALAEAGDAAAAGPSDSAYERLSGWSPRVAGAGPIAEASEAGLGCEGEGGAAAAAAGVGEGGGGSGEEHPATAATAARAAAPQPGQQSPTDPEKVGEVGGGSSLRRRRRSSVVAAAPPEGGAEPHASGPGEAAAAAAAATDGAGDDDEDDDECADEDDAVVTAADRWAFLRQAVWDGEVAQLPKRSRYSVVSATFLRLFPDEFDRAIPVINFKEVDLLLMKVDRHMAQYEYAIKYEEETGKQLFGRIGWCGLSGERRRLREYHREQINTLLAQVREARLRAFDTAHTPSWFVFFRTQRAAAMASQCLIHAEDNRQFRVQPAPGPDEVNWSTLWSNFRSRDLRRNLMRPLVVLVVLFPIGIFTGALTQLDYLLCPSHVCVNLEHDSEQWTKAGCTEAIYKRESQQLTWDWYCDQRDPVSKLLKRLVVAWLPSLLLVLWQGMVLPLLFTFVVQVGREARSLSEADRCIAKNMFYFAIFNVFLGGVAGSTIFQGINSAIEKGPSEIFNLIGTYVPTSSNFFINYTMFRAFVAVPLRMLWPHIGVRMYLIRRYLRFSCIITSRERAFLMAPVSPRYGFEVGMVMMIFLVGFAFSVVSPLLLPMALLFFAISWVFWRWALLYVYVRKYEGGGTMWPFTFNRVMVCMAIFPVFTACVFITKHAYVQAIFLLLTFPVVLIRFNKYCYYRFETGLQALPLEATVLAPHARVEPWVYTPPPLLFNLAGWHPDWSKSWMGWNLPVVYG</sequence>
<feature type="domain" description="CSC1/OSCA1-like cytosolic" evidence="4">
    <location>
        <begin position="372"/>
        <end position="520"/>
    </location>
</feature>
<evidence type="ECO:0000256" key="1">
    <source>
        <dbReference type="SAM" id="MobiDB-lite"/>
    </source>
</evidence>
<name>A0A9W6BBU4_9CHLO</name>
<feature type="region of interest" description="Disordered" evidence="1">
    <location>
        <begin position="243"/>
        <end position="344"/>
    </location>
</feature>
<comment type="caution">
    <text evidence="5">The sequence shown here is derived from an EMBL/GenBank/DDBJ whole genome shotgun (WGS) entry which is preliminary data.</text>
</comment>
<accession>A0A9W6BBU4</accession>
<keyword evidence="6" id="KW-1185">Reference proteome</keyword>
<dbReference type="InterPro" id="IPR003864">
    <property type="entry name" value="CSC1/OSCA1-like_7TM"/>
</dbReference>
<dbReference type="AlphaFoldDB" id="A0A9W6BBU4"/>
<feature type="transmembrane region" description="Helical" evidence="2">
    <location>
        <begin position="822"/>
        <end position="842"/>
    </location>
</feature>
<feature type="compositionally biased region" description="Low complexity" evidence="1">
    <location>
        <begin position="192"/>
        <end position="207"/>
    </location>
</feature>
<dbReference type="Pfam" id="PF14703">
    <property type="entry name" value="PHM7_cyt"/>
    <property type="match status" value="1"/>
</dbReference>
<feature type="region of interest" description="Disordered" evidence="1">
    <location>
        <begin position="167"/>
        <end position="209"/>
    </location>
</feature>
<feature type="transmembrane region" description="Helical" evidence="2">
    <location>
        <begin position="535"/>
        <end position="555"/>
    </location>
</feature>
<keyword evidence="2" id="KW-0472">Membrane</keyword>
<dbReference type="PANTHER" id="PTHR13018:SF5">
    <property type="entry name" value="RE44586P"/>
    <property type="match status" value="1"/>
</dbReference>
<feature type="transmembrane region" description="Helical" evidence="2">
    <location>
        <begin position="708"/>
        <end position="726"/>
    </location>
</feature>
<feature type="compositionally biased region" description="Low complexity" evidence="1">
    <location>
        <begin position="167"/>
        <end position="181"/>
    </location>
</feature>
<feature type="region of interest" description="Disordered" evidence="1">
    <location>
        <begin position="23"/>
        <end position="64"/>
    </location>
</feature>
<dbReference type="EMBL" id="BRXU01000002">
    <property type="protein sequence ID" value="GLC49158.1"/>
    <property type="molecule type" value="Genomic_DNA"/>
</dbReference>
<reference evidence="5 6" key="1">
    <citation type="journal article" date="2023" name="Commun. Biol.">
        <title>Reorganization of the ancestral sex-determining regions during the evolution of trioecy in Pleodorina starrii.</title>
        <authorList>
            <person name="Takahashi K."/>
            <person name="Suzuki S."/>
            <person name="Kawai-Toyooka H."/>
            <person name="Yamamoto K."/>
            <person name="Hamaji T."/>
            <person name="Ootsuki R."/>
            <person name="Yamaguchi H."/>
            <person name="Kawachi M."/>
            <person name="Higashiyama T."/>
            <person name="Nozaki H."/>
        </authorList>
    </citation>
    <scope>NUCLEOTIDE SEQUENCE [LARGE SCALE GENOMIC DNA]</scope>
    <source>
        <strain evidence="5 6">NIES-4479</strain>
    </source>
</reference>
<feature type="compositionally biased region" description="Low complexity" evidence="1">
    <location>
        <begin position="261"/>
        <end position="271"/>
    </location>
</feature>
<keyword evidence="2" id="KW-0812">Transmembrane</keyword>
<feature type="transmembrane region" description="Helical" evidence="2">
    <location>
        <begin position="848"/>
        <end position="865"/>
    </location>
</feature>
<dbReference type="InterPro" id="IPR045122">
    <property type="entry name" value="Csc1-like"/>
</dbReference>
<protein>
    <recommendedName>
        <fullName evidence="7">ERD4-related membrane</fullName>
    </recommendedName>
</protein>
<feature type="compositionally biased region" description="Acidic residues" evidence="1">
    <location>
        <begin position="333"/>
        <end position="344"/>
    </location>
</feature>
<dbReference type="GO" id="GO:0005886">
    <property type="term" value="C:plasma membrane"/>
    <property type="evidence" value="ECO:0007669"/>
    <property type="project" value="TreeGrafter"/>
</dbReference>
<dbReference type="PANTHER" id="PTHR13018">
    <property type="entry name" value="PROBABLE MEMBRANE PROTEIN DUF221-RELATED"/>
    <property type="match status" value="1"/>
</dbReference>
<feature type="transmembrane region" description="Helical" evidence="2">
    <location>
        <begin position="789"/>
        <end position="810"/>
    </location>
</feature>
<feature type="compositionally biased region" description="Low complexity" evidence="1">
    <location>
        <begin position="301"/>
        <end position="332"/>
    </location>
</feature>
<feature type="transmembrane region" description="Helical" evidence="2">
    <location>
        <begin position="661"/>
        <end position="682"/>
    </location>
</feature>
<feature type="transmembrane region" description="Helical" evidence="2">
    <location>
        <begin position="615"/>
        <end position="640"/>
    </location>
</feature>
<feature type="transmembrane region" description="Helical" evidence="2">
    <location>
        <begin position="762"/>
        <end position="783"/>
    </location>
</feature>
<dbReference type="GO" id="GO:0005227">
    <property type="term" value="F:calcium-activated cation channel activity"/>
    <property type="evidence" value="ECO:0007669"/>
    <property type="project" value="InterPro"/>
</dbReference>
<evidence type="ECO:0000313" key="6">
    <source>
        <dbReference type="Proteomes" id="UP001165080"/>
    </source>
</evidence>
<organism evidence="5 6">
    <name type="scientific">Pleodorina starrii</name>
    <dbReference type="NCBI Taxonomy" id="330485"/>
    <lineage>
        <taxon>Eukaryota</taxon>
        <taxon>Viridiplantae</taxon>
        <taxon>Chlorophyta</taxon>
        <taxon>core chlorophytes</taxon>
        <taxon>Chlorophyceae</taxon>
        <taxon>CS clade</taxon>
        <taxon>Chlamydomonadales</taxon>
        <taxon>Volvocaceae</taxon>
        <taxon>Pleodorina</taxon>
    </lineage>
</organism>